<dbReference type="PANTHER" id="PTHR22642:SF2">
    <property type="entry name" value="PROTEIN LONG AFTER FAR-RED 3"/>
    <property type="match status" value="1"/>
</dbReference>
<evidence type="ECO:0000256" key="1">
    <source>
        <dbReference type="SAM" id="SignalP"/>
    </source>
</evidence>
<dbReference type="Gene3D" id="2.30.40.10">
    <property type="entry name" value="Urease, subunit C, domain 1"/>
    <property type="match status" value="1"/>
</dbReference>
<evidence type="ECO:0000313" key="4">
    <source>
        <dbReference type="Proteomes" id="UP000648239"/>
    </source>
</evidence>
<dbReference type="InterPro" id="IPR011059">
    <property type="entry name" value="Metal-dep_hydrolase_composite"/>
</dbReference>
<dbReference type="InterPro" id="IPR032466">
    <property type="entry name" value="Metal_Hydrolase"/>
</dbReference>
<dbReference type="EMBL" id="JACXWD010000019">
    <property type="protein sequence ID" value="MBD3867943.1"/>
    <property type="molecule type" value="Genomic_DNA"/>
</dbReference>
<gene>
    <name evidence="3" type="ORF">IFK94_07455</name>
</gene>
<comment type="caution">
    <text evidence="3">The sequence shown here is derived from an EMBL/GenBank/DDBJ whole genome shotgun (WGS) entry which is preliminary data.</text>
</comment>
<protein>
    <submittedName>
        <fullName evidence="3">Amidohydrolase</fullName>
    </submittedName>
</protein>
<feature type="chain" id="PRO_5035209574" evidence="1">
    <location>
        <begin position="25"/>
        <end position="575"/>
    </location>
</feature>
<evidence type="ECO:0000259" key="2">
    <source>
        <dbReference type="Pfam" id="PF07969"/>
    </source>
</evidence>
<proteinExistence type="predicted"/>
<dbReference type="CDD" id="cd01300">
    <property type="entry name" value="YtcJ_like"/>
    <property type="match status" value="1"/>
</dbReference>
<sequence>MTRSLTSTATSVLCLTLLLATVIACGTSAGEADLVLLGGRIVTLDPKAPEVEAVAVLDGRIVATGSEEKIRDWIAKGTRVVDLMDGLAVPGFIEGHGHFMGLGRLKIELDLSSATTWEQVVELATERAATLPPGSWITGRGWHQEKWDRPPDPAVQGYPVHDELSRAIPDHPVHLRHASGHGSIANSAALAAGGIGPATRNPEGGEIVRRPDGAATGILLENAMDPVYAAWNAAVSGRTPEAIKAEREEIVRLAMEECLAHGITSFQDAGSTLAEVGMFRDLADQGRLPVRLWIMLGEKDDIIGTSLDQVRTIGYGDHHLTVRAIKRYVDGALGSRGALMLETYDDQPDTTGQMVESLESLRKSAELARDHDYQLCTHAIGDRGNRVMLDLYEEVLAGSQPAGDRRWRIEHAQHLHPDDIPRFGQLGVIASVQGVHCTSDGPWVPKRIGDHRAESGAYPWRALLDSGAVLVNGTDTPVEPVDPIAGFHALVTREMRDGSRFHPGQSLTRDEALRAMTLSAAWAAHEEAIKGSIVTGKLADITVLDRDILTIPEDEIRSARVTHTIVGGELLFSRE</sequence>
<dbReference type="InterPro" id="IPR033932">
    <property type="entry name" value="YtcJ-like"/>
</dbReference>
<name>A0A8J6Y0G5_9BACT</name>
<dbReference type="Proteomes" id="UP000648239">
    <property type="component" value="Unassembled WGS sequence"/>
</dbReference>
<keyword evidence="1" id="KW-0732">Signal</keyword>
<dbReference type="SUPFAM" id="SSF51556">
    <property type="entry name" value="Metallo-dependent hydrolases"/>
    <property type="match status" value="1"/>
</dbReference>
<dbReference type="GO" id="GO:0016810">
    <property type="term" value="F:hydrolase activity, acting on carbon-nitrogen (but not peptide) bonds"/>
    <property type="evidence" value="ECO:0007669"/>
    <property type="project" value="InterPro"/>
</dbReference>
<dbReference type="PROSITE" id="PS51257">
    <property type="entry name" value="PROKAR_LIPOPROTEIN"/>
    <property type="match status" value="1"/>
</dbReference>
<dbReference type="InterPro" id="IPR013108">
    <property type="entry name" value="Amidohydro_3"/>
</dbReference>
<evidence type="ECO:0000313" key="3">
    <source>
        <dbReference type="EMBL" id="MBD3867943.1"/>
    </source>
</evidence>
<dbReference type="AlphaFoldDB" id="A0A8J6Y0G5"/>
<accession>A0A8J6Y0G5</accession>
<dbReference type="SUPFAM" id="SSF51338">
    <property type="entry name" value="Composite domain of metallo-dependent hydrolases"/>
    <property type="match status" value="1"/>
</dbReference>
<dbReference type="Gene3D" id="3.10.310.70">
    <property type="match status" value="1"/>
</dbReference>
<organism evidence="3 4">
    <name type="scientific">Candidatus Polarisedimenticola svalbardensis</name>
    <dbReference type="NCBI Taxonomy" id="2886004"/>
    <lineage>
        <taxon>Bacteria</taxon>
        <taxon>Pseudomonadati</taxon>
        <taxon>Acidobacteriota</taxon>
        <taxon>Candidatus Polarisedimenticolia</taxon>
        <taxon>Candidatus Polarisedimenticolales</taxon>
        <taxon>Candidatus Polarisedimenticolaceae</taxon>
        <taxon>Candidatus Polarisedimenticola</taxon>
    </lineage>
</organism>
<dbReference type="PANTHER" id="PTHR22642">
    <property type="entry name" value="IMIDAZOLONEPROPIONASE"/>
    <property type="match status" value="1"/>
</dbReference>
<feature type="domain" description="Amidohydrolase 3" evidence="2">
    <location>
        <begin position="79"/>
        <end position="571"/>
    </location>
</feature>
<dbReference type="Gene3D" id="3.20.20.140">
    <property type="entry name" value="Metal-dependent hydrolases"/>
    <property type="match status" value="1"/>
</dbReference>
<dbReference type="Pfam" id="PF07969">
    <property type="entry name" value="Amidohydro_3"/>
    <property type="match status" value="1"/>
</dbReference>
<reference evidence="3 4" key="1">
    <citation type="submission" date="2020-08" db="EMBL/GenBank/DDBJ databases">
        <title>Acidobacteriota in marine sediments use diverse sulfur dissimilation pathways.</title>
        <authorList>
            <person name="Wasmund K."/>
        </authorList>
    </citation>
    <scope>NUCLEOTIDE SEQUENCE [LARGE SCALE GENOMIC DNA]</scope>
    <source>
        <strain evidence="3">MAG AM4</strain>
    </source>
</reference>
<feature type="signal peptide" evidence="1">
    <location>
        <begin position="1"/>
        <end position="24"/>
    </location>
</feature>